<comment type="caution">
    <text evidence="1">The sequence shown here is derived from an EMBL/GenBank/DDBJ whole genome shotgun (WGS) entry which is preliminary data.</text>
</comment>
<dbReference type="InterPro" id="IPR006311">
    <property type="entry name" value="TAT_signal"/>
</dbReference>
<reference evidence="1 2" key="1">
    <citation type="submission" date="2018-08" db="EMBL/GenBank/DDBJ databases">
        <title>Paraburkholderia sp. DHOM06 isolated from forest soil.</title>
        <authorList>
            <person name="Gao Z.-H."/>
            <person name="Qiu L.-H."/>
        </authorList>
    </citation>
    <scope>NUCLEOTIDE SEQUENCE [LARGE SCALE GENOMIC DNA]</scope>
    <source>
        <strain evidence="1 2">DHOM06</strain>
    </source>
</reference>
<evidence type="ECO:0000313" key="1">
    <source>
        <dbReference type="EMBL" id="RDU96002.1"/>
    </source>
</evidence>
<evidence type="ECO:0000313" key="2">
    <source>
        <dbReference type="Proteomes" id="UP000256838"/>
    </source>
</evidence>
<dbReference type="InterPro" id="IPR017850">
    <property type="entry name" value="Alkaline_phosphatase_core_sf"/>
</dbReference>
<accession>A0A3D8JTA6</accession>
<dbReference type="PROSITE" id="PS51318">
    <property type="entry name" value="TAT"/>
    <property type="match status" value="1"/>
</dbReference>
<dbReference type="EMBL" id="QRGA01000016">
    <property type="protein sequence ID" value="RDU96002.1"/>
    <property type="molecule type" value="Genomic_DNA"/>
</dbReference>
<dbReference type="OrthoDB" id="9779968at2"/>
<keyword evidence="2" id="KW-1185">Reference proteome</keyword>
<dbReference type="Pfam" id="PF07394">
    <property type="entry name" value="DUF1501"/>
    <property type="match status" value="1"/>
</dbReference>
<dbReference type="NCBIfam" id="TIGR01409">
    <property type="entry name" value="TAT_signal_seq"/>
    <property type="match status" value="1"/>
</dbReference>
<proteinExistence type="predicted"/>
<dbReference type="Proteomes" id="UP000256838">
    <property type="component" value="Unassembled WGS sequence"/>
</dbReference>
<dbReference type="InterPro" id="IPR010869">
    <property type="entry name" value="DUF1501"/>
</dbReference>
<gene>
    <name evidence="1" type="ORF">DWV00_25465</name>
</gene>
<dbReference type="InterPro" id="IPR019546">
    <property type="entry name" value="TAT_signal_bac_arc"/>
</dbReference>
<dbReference type="PANTHER" id="PTHR43737">
    <property type="entry name" value="BLL7424 PROTEIN"/>
    <property type="match status" value="1"/>
</dbReference>
<dbReference type="SUPFAM" id="SSF53649">
    <property type="entry name" value="Alkaline phosphatase-like"/>
    <property type="match status" value="1"/>
</dbReference>
<name>A0A3D8JTA6_9BURK</name>
<sequence>MISRRKFLSVTAAGAGAMLVAPQLVFASVQSERRFVFIIQRGAADGLHIVVPYAEPAYATLRGPIAVDASTATRLDGTFALHPSLQRTAQFYADKQAMFVHAVATPYRDRSHFDGQNVLETGGNAPYSLRDGWLNRLVALVGPSRAQAIAVAPTVPLALRGKVDVASYAPSALPSASDDLLMRVGALYEHDAQLGPLWHSAMAARDMAGGERARGDAAGIGKVAANFLARPDGPRIAMIETLGWDTHSGQNPRLTAQLKALDAMVGALRDGLGPVWDKTTVVVATEFGRTAAVNGTGGTDHGTGTAAMLMGGAVRGGRVLADWPGLRTADLYQGRDLRPTTSLDDVIAGAASETFGLDPHRTAAALFPQTKESKPVAGLVAV</sequence>
<dbReference type="AlphaFoldDB" id="A0A3D8JTA6"/>
<protein>
    <submittedName>
        <fullName evidence="1">DUF1501 domain-containing protein</fullName>
    </submittedName>
</protein>
<dbReference type="PANTHER" id="PTHR43737:SF1">
    <property type="entry name" value="DUF1501 DOMAIN-CONTAINING PROTEIN"/>
    <property type="match status" value="1"/>
</dbReference>
<organism evidence="1 2">
    <name type="scientific">Trinickia dinghuensis</name>
    <dbReference type="NCBI Taxonomy" id="2291023"/>
    <lineage>
        <taxon>Bacteria</taxon>
        <taxon>Pseudomonadati</taxon>
        <taxon>Pseudomonadota</taxon>
        <taxon>Betaproteobacteria</taxon>
        <taxon>Burkholderiales</taxon>
        <taxon>Burkholderiaceae</taxon>
        <taxon>Trinickia</taxon>
    </lineage>
</organism>